<protein>
    <recommendedName>
        <fullName evidence="6 7">Thioredoxin</fullName>
    </recommendedName>
</protein>
<evidence type="ECO:0000313" key="12">
    <source>
        <dbReference type="Proteomes" id="UP000262583"/>
    </source>
</evidence>
<dbReference type="Proteomes" id="UP000262583">
    <property type="component" value="Chromosome"/>
</dbReference>
<dbReference type="CDD" id="cd02947">
    <property type="entry name" value="TRX_family"/>
    <property type="match status" value="1"/>
</dbReference>
<evidence type="ECO:0000313" key="11">
    <source>
        <dbReference type="EMBL" id="AXA36339.1"/>
    </source>
</evidence>
<feature type="site" description="Contributes to redox potential value" evidence="8">
    <location>
        <position position="35"/>
    </location>
</feature>
<dbReference type="EMBL" id="CP030759">
    <property type="protein sequence ID" value="AXA36339.1"/>
    <property type="molecule type" value="Genomic_DNA"/>
</dbReference>
<feature type="site" description="Contributes to redox potential value" evidence="8">
    <location>
        <position position="36"/>
    </location>
</feature>
<gene>
    <name evidence="11" type="ORF">BRCON_1562</name>
</gene>
<keyword evidence="3" id="KW-0249">Electron transport</keyword>
<evidence type="ECO:0000259" key="10">
    <source>
        <dbReference type="PROSITE" id="PS51352"/>
    </source>
</evidence>
<evidence type="ECO:0000256" key="3">
    <source>
        <dbReference type="ARBA" id="ARBA00022982"/>
    </source>
</evidence>
<evidence type="ECO:0000256" key="7">
    <source>
        <dbReference type="PIRNR" id="PIRNR000077"/>
    </source>
</evidence>
<dbReference type="KEGG" id="schv:BRCON_1562"/>
<dbReference type="GO" id="GO:0015035">
    <property type="term" value="F:protein-disulfide reductase activity"/>
    <property type="evidence" value="ECO:0007669"/>
    <property type="project" value="UniProtKB-UniRule"/>
</dbReference>
<evidence type="ECO:0000256" key="4">
    <source>
        <dbReference type="ARBA" id="ARBA00023157"/>
    </source>
</evidence>
<dbReference type="PANTHER" id="PTHR45663:SF11">
    <property type="entry name" value="GEO12009P1"/>
    <property type="match status" value="1"/>
</dbReference>
<dbReference type="PROSITE" id="PS00194">
    <property type="entry name" value="THIOREDOXIN_1"/>
    <property type="match status" value="1"/>
</dbReference>
<reference evidence="11 12" key="1">
    <citation type="submission" date="2018-05" db="EMBL/GenBank/DDBJ databases">
        <title>A metagenomic window into the 2 km-deep terrestrial subsurface aquifer revealed taxonomically and functionally diverse microbial community comprising novel uncultured bacterial lineages.</title>
        <authorList>
            <person name="Kadnikov V.V."/>
            <person name="Mardanov A.V."/>
            <person name="Beletsky A.V."/>
            <person name="Banks D."/>
            <person name="Pimenov N.V."/>
            <person name="Frank Y.A."/>
            <person name="Karnachuk O.V."/>
            <person name="Ravin N.V."/>
        </authorList>
    </citation>
    <scope>NUCLEOTIDE SEQUENCE [LARGE SCALE GENOMIC DNA]</scope>
    <source>
        <strain evidence="11">BY</strain>
    </source>
</reference>
<feature type="active site" description="Nucleophile" evidence="8">
    <location>
        <position position="37"/>
    </location>
</feature>
<keyword evidence="5 9" id="KW-0676">Redox-active center</keyword>
<dbReference type="InterPro" id="IPR036249">
    <property type="entry name" value="Thioredoxin-like_sf"/>
</dbReference>
<dbReference type="GO" id="GO:0005829">
    <property type="term" value="C:cytosol"/>
    <property type="evidence" value="ECO:0007669"/>
    <property type="project" value="TreeGrafter"/>
</dbReference>
<feature type="site" description="Deprotonates C-terminal active site Cys" evidence="8">
    <location>
        <position position="28"/>
    </location>
</feature>
<name>A0A2Z4Y5T6_SUMC1</name>
<accession>A0A2Z4Y5T6</accession>
<evidence type="ECO:0000256" key="6">
    <source>
        <dbReference type="NCBIfam" id="TIGR01068"/>
    </source>
</evidence>
<evidence type="ECO:0000256" key="2">
    <source>
        <dbReference type="ARBA" id="ARBA00022448"/>
    </source>
</evidence>
<evidence type="ECO:0000256" key="5">
    <source>
        <dbReference type="ARBA" id="ARBA00023284"/>
    </source>
</evidence>
<dbReference type="FunFam" id="3.40.30.10:FF:000001">
    <property type="entry name" value="Thioredoxin"/>
    <property type="match status" value="1"/>
</dbReference>
<dbReference type="PRINTS" id="PR00421">
    <property type="entry name" value="THIOREDOXIN"/>
</dbReference>
<dbReference type="GO" id="GO:0045454">
    <property type="term" value="P:cell redox homeostasis"/>
    <property type="evidence" value="ECO:0007669"/>
    <property type="project" value="TreeGrafter"/>
</dbReference>
<feature type="domain" description="Thioredoxin" evidence="10">
    <location>
        <begin position="1"/>
        <end position="109"/>
    </location>
</feature>
<dbReference type="PANTHER" id="PTHR45663">
    <property type="entry name" value="GEO12009P1"/>
    <property type="match status" value="1"/>
</dbReference>
<dbReference type="InterPro" id="IPR005746">
    <property type="entry name" value="Thioredoxin"/>
</dbReference>
<dbReference type="SUPFAM" id="SSF52833">
    <property type="entry name" value="Thioredoxin-like"/>
    <property type="match status" value="1"/>
</dbReference>
<dbReference type="PROSITE" id="PS51352">
    <property type="entry name" value="THIOREDOXIN_2"/>
    <property type="match status" value="1"/>
</dbReference>
<dbReference type="Gene3D" id="3.40.30.10">
    <property type="entry name" value="Glutaredoxin"/>
    <property type="match status" value="1"/>
</dbReference>
<proteinExistence type="inferred from homology"/>
<dbReference type="AlphaFoldDB" id="A0A2Z4Y5T6"/>
<evidence type="ECO:0000256" key="1">
    <source>
        <dbReference type="ARBA" id="ARBA00008987"/>
    </source>
</evidence>
<sequence length="109" mass="12077">MASAFVHELTDGNFDAEVLQSPVPYLVDFWAPWCGPCRMVAPIIDELATEYNGKLKVGKVNVDDHQEVAARYGIASIPTLMIFKNGQLVERIVGALPKPMLKQVIDKHV</sequence>
<dbReference type="InterPro" id="IPR013766">
    <property type="entry name" value="Thioredoxin_domain"/>
</dbReference>
<evidence type="ECO:0000256" key="8">
    <source>
        <dbReference type="PIRSR" id="PIRSR000077-1"/>
    </source>
</evidence>
<dbReference type="PIRSF" id="PIRSF000077">
    <property type="entry name" value="Thioredoxin"/>
    <property type="match status" value="1"/>
</dbReference>
<comment type="similarity">
    <text evidence="1 7">Belongs to the thioredoxin family.</text>
</comment>
<keyword evidence="4 9" id="KW-1015">Disulfide bond</keyword>
<feature type="active site" description="Nucleophile" evidence="8">
    <location>
        <position position="34"/>
    </location>
</feature>
<dbReference type="NCBIfam" id="TIGR01068">
    <property type="entry name" value="thioredoxin"/>
    <property type="match status" value="1"/>
</dbReference>
<keyword evidence="2" id="KW-0813">Transport</keyword>
<evidence type="ECO:0000256" key="9">
    <source>
        <dbReference type="PIRSR" id="PIRSR000077-4"/>
    </source>
</evidence>
<dbReference type="Pfam" id="PF00085">
    <property type="entry name" value="Thioredoxin"/>
    <property type="match status" value="1"/>
</dbReference>
<organism evidence="11 12">
    <name type="scientific">Sumerlaea chitinivorans</name>
    <dbReference type="NCBI Taxonomy" id="2250252"/>
    <lineage>
        <taxon>Bacteria</taxon>
        <taxon>Candidatus Sumerlaeota</taxon>
        <taxon>Candidatus Sumerlaeia</taxon>
        <taxon>Candidatus Sumerlaeales</taxon>
        <taxon>Candidatus Sumerlaeaceae</taxon>
        <taxon>Candidatus Sumerlaea</taxon>
    </lineage>
</organism>
<feature type="disulfide bond" description="Redox-active" evidence="9">
    <location>
        <begin position="34"/>
        <end position="37"/>
    </location>
</feature>
<dbReference type="InterPro" id="IPR017937">
    <property type="entry name" value="Thioredoxin_CS"/>
</dbReference>